<dbReference type="EMBL" id="JAQQPM010000001">
    <property type="protein sequence ID" value="KAK2066845.1"/>
    <property type="molecule type" value="Genomic_DNA"/>
</dbReference>
<evidence type="ECO:0000313" key="2">
    <source>
        <dbReference type="Proteomes" id="UP001217918"/>
    </source>
</evidence>
<name>A0AAD9HXT0_9PEZI</name>
<protein>
    <submittedName>
        <fullName evidence="1">Uncharacterized protein</fullName>
    </submittedName>
</protein>
<comment type="caution">
    <text evidence="1">The sequence shown here is derived from an EMBL/GenBank/DDBJ whole genome shotgun (WGS) entry which is preliminary data.</text>
</comment>
<dbReference type="Proteomes" id="UP001217918">
    <property type="component" value="Unassembled WGS sequence"/>
</dbReference>
<gene>
    <name evidence="1" type="ORF">P8C59_000627</name>
</gene>
<sequence length="70" mass="8090">MMTPGQTSFNDFPRRTAKLTVAFFDWNRTNPLLSIHTYLNCVWSPRRSSRGTKNLAYDDALSSSFLLAFR</sequence>
<keyword evidence="2" id="KW-1185">Reference proteome</keyword>
<reference evidence="1" key="1">
    <citation type="journal article" date="2023" name="Mol. Plant Microbe Interact.">
        <title>Elucidating the Obligate Nature and Biological Capacity of an Invasive Fungal Corn Pathogen.</title>
        <authorList>
            <person name="MacCready J.S."/>
            <person name="Roggenkamp E.M."/>
            <person name="Gdanetz K."/>
            <person name="Chilvers M.I."/>
        </authorList>
    </citation>
    <scope>NUCLEOTIDE SEQUENCE</scope>
    <source>
        <strain evidence="1">PM02</strain>
    </source>
</reference>
<organism evidence="1 2">
    <name type="scientific">Phyllachora maydis</name>
    <dbReference type="NCBI Taxonomy" id="1825666"/>
    <lineage>
        <taxon>Eukaryota</taxon>
        <taxon>Fungi</taxon>
        <taxon>Dikarya</taxon>
        <taxon>Ascomycota</taxon>
        <taxon>Pezizomycotina</taxon>
        <taxon>Sordariomycetes</taxon>
        <taxon>Sordariomycetidae</taxon>
        <taxon>Phyllachorales</taxon>
        <taxon>Phyllachoraceae</taxon>
        <taxon>Phyllachora</taxon>
    </lineage>
</organism>
<evidence type="ECO:0000313" key="1">
    <source>
        <dbReference type="EMBL" id="KAK2066845.1"/>
    </source>
</evidence>
<proteinExistence type="predicted"/>
<accession>A0AAD9HXT0</accession>
<dbReference type="AlphaFoldDB" id="A0AAD9HXT0"/>